<gene>
    <name evidence="8" type="ORF">DGUA_6G003053</name>
</gene>
<dbReference type="Proteomes" id="UP000268350">
    <property type="component" value="Unassembled WGS sequence"/>
</dbReference>
<keyword evidence="5" id="KW-0479">Metal-binding</keyword>
<feature type="domain" description="CTCHY-type" evidence="7">
    <location>
        <begin position="302"/>
        <end position="366"/>
    </location>
</feature>
<dbReference type="InterPro" id="IPR039846">
    <property type="entry name" value="ZCCHC4"/>
</dbReference>
<dbReference type="SMART" id="SM00343">
    <property type="entry name" value="ZnF_C2HC"/>
    <property type="match status" value="2"/>
</dbReference>
<dbReference type="Pfam" id="PF10237">
    <property type="entry name" value="N6-adenineMlase"/>
    <property type="match status" value="1"/>
</dbReference>
<evidence type="ECO:0000256" key="4">
    <source>
        <dbReference type="ARBA" id="ARBA00022679"/>
    </source>
</evidence>
<proteinExistence type="predicted"/>
<dbReference type="OrthoDB" id="431817at2759"/>
<evidence type="ECO:0000256" key="1">
    <source>
        <dbReference type="ARBA" id="ARBA00004496"/>
    </source>
</evidence>
<evidence type="ECO:0000259" key="6">
    <source>
        <dbReference type="PROSITE" id="PS50158"/>
    </source>
</evidence>
<keyword evidence="2" id="KW-0963">Cytoplasm</keyword>
<dbReference type="GO" id="GO:0005730">
    <property type="term" value="C:nucleolus"/>
    <property type="evidence" value="ECO:0007669"/>
    <property type="project" value="TreeGrafter"/>
</dbReference>
<comment type="subcellular location">
    <subcellularLocation>
        <location evidence="1">Cytoplasm</location>
    </subcellularLocation>
</comment>
<dbReference type="PANTHER" id="PTHR13493:SF3">
    <property type="entry name" value="RRNA N6-ADENOSINE-METHYLTRANSFERASE ZCCHC4"/>
    <property type="match status" value="1"/>
</dbReference>
<keyword evidence="5" id="KW-0863">Zinc-finger</keyword>
<reference evidence="9" key="1">
    <citation type="submission" date="2018-01" db="EMBL/GenBank/DDBJ databases">
        <authorList>
            <person name="Alioto T."/>
            <person name="Alioto T."/>
        </authorList>
    </citation>
    <scope>NUCLEOTIDE SEQUENCE [LARGE SCALE GENOMIC DNA]</scope>
</reference>
<dbReference type="PROSITE" id="PS50216">
    <property type="entry name" value="DHHC"/>
    <property type="match status" value="1"/>
</dbReference>
<evidence type="ECO:0000256" key="2">
    <source>
        <dbReference type="ARBA" id="ARBA00022490"/>
    </source>
</evidence>
<dbReference type="GO" id="GO:0003676">
    <property type="term" value="F:nucleic acid binding"/>
    <property type="evidence" value="ECO:0007669"/>
    <property type="project" value="InterPro"/>
</dbReference>
<dbReference type="PROSITE" id="PS51270">
    <property type="entry name" value="ZF_CTCHY"/>
    <property type="match status" value="1"/>
</dbReference>
<evidence type="ECO:0000259" key="7">
    <source>
        <dbReference type="PROSITE" id="PS51270"/>
    </source>
</evidence>
<dbReference type="InterPro" id="IPR041370">
    <property type="entry name" value="Mlase_EEF1AKMT1/ZCCHC4"/>
</dbReference>
<dbReference type="InterPro" id="IPR036875">
    <property type="entry name" value="Znf_CCHC_sf"/>
</dbReference>
<keyword evidence="9" id="KW-1185">Reference proteome</keyword>
<dbReference type="PROSITE" id="PS50158">
    <property type="entry name" value="ZF_CCHC"/>
    <property type="match status" value="1"/>
</dbReference>
<evidence type="ECO:0000313" key="9">
    <source>
        <dbReference type="Proteomes" id="UP000268350"/>
    </source>
</evidence>
<keyword evidence="5" id="KW-0862">Zinc</keyword>
<feature type="domain" description="CCHC-type" evidence="6">
    <location>
        <begin position="375"/>
        <end position="388"/>
    </location>
</feature>
<keyword evidence="3" id="KW-0489">Methyltransferase</keyword>
<sequence>MLENINEKLLLQVQEDGADEEEQHPSCQHGPTVLFYRQSQRPKEGYFACSAHRDSKLCNFHMAAAKWEDNRLKDVSVERSYPKASGHVLNPSDTDPTKSILALSQDKVNAQYFFDEAALDFLADQCHCLGITKIVCMGAPRLHFRLRANYKSFLLDLDDRFARYLGPEEFCLYNMCNNHFFYKREPFEKFLQCSREDRLLIVTDPPFGCRTELIAHTLRALRRSHNRINHLPVTPLSIFWIFPYFSANHIRQEMPEMEMSDYRINYSNHSRYTNVGKGSRFCGSPVRLFTNVPLQLLNLPQEGYKYCQKCSYHTASDNPHCERCQKCTSKNGQTYRHCDACDMCVKPNYVHCDNCRRCTQRMGHDCAFYQTKQLCWLCGQRGHIETKCSVWQTKAKPARTGCLLCGRQDHRERRCQQRGKYFKELHFLARTSIQCLNALHDRI</sequence>
<dbReference type="Gene3D" id="4.10.60.10">
    <property type="entry name" value="Zinc finger, CCHC-type"/>
    <property type="match status" value="1"/>
</dbReference>
<evidence type="ECO:0000313" key="8">
    <source>
        <dbReference type="EMBL" id="SPP75272.1"/>
    </source>
</evidence>
<dbReference type="AlphaFoldDB" id="A0A3B0J681"/>
<evidence type="ECO:0000256" key="3">
    <source>
        <dbReference type="ARBA" id="ARBA00022603"/>
    </source>
</evidence>
<evidence type="ECO:0000256" key="5">
    <source>
        <dbReference type="PROSITE-ProRule" id="PRU00047"/>
    </source>
</evidence>
<name>A0A3B0J681_DROGU</name>
<dbReference type="PANTHER" id="PTHR13493">
    <property type="entry name" value="ZINC FINGER CCHC DOMAIN-CONTAINING"/>
    <property type="match status" value="1"/>
</dbReference>
<dbReference type="InterPro" id="IPR017921">
    <property type="entry name" value="Znf_CTCHY"/>
</dbReference>
<keyword evidence="4" id="KW-0808">Transferase</keyword>
<dbReference type="OMA" id="FPYFMEH"/>
<dbReference type="InterPro" id="IPR001878">
    <property type="entry name" value="Znf_CCHC"/>
</dbReference>
<organism evidence="8 9">
    <name type="scientific">Drosophila guanche</name>
    <name type="common">Fruit fly</name>
    <dbReference type="NCBI Taxonomy" id="7266"/>
    <lineage>
        <taxon>Eukaryota</taxon>
        <taxon>Metazoa</taxon>
        <taxon>Ecdysozoa</taxon>
        <taxon>Arthropoda</taxon>
        <taxon>Hexapoda</taxon>
        <taxon>Insecta</taxon>
        <taxon>Pterygota</taxon>
        <taxon>Neoptera</taxon>
        <taxon>Endopterygota</taxon>
        <taxon>Diptera</taxon>
        <taxon>Brachycera</taxon>
        <taxon>Muscomorpha</taxon>
        <taxon>Ephydroidea</taxon>
        <taxon>Drosophilidae</taxon>
        <taxon>Drosophila</taxon>
        <taxon>Sophophora</taxon>
    </lineage>
</organism>
<dbReference type="GO" id="GO:0008988">
    <property type="term" value="F:rRNA (adenine-N6-)-methyltransferase activity"/>
    <property type="evidence" value="ECO:0007669"/>
    <property type="project" value="InterPro"/>
</dbReference>
<dbReference type="EMBL" id="OUUW01000001">
    <property type="protein sequence ID" value="SPP75272.1"/>
    <property type="molecule type" value="Genomic_DNA"/>
</dbReference>
<dbReference type="GO" id="GO:0008270">
    <property type="term" value="F:zinc ion binding"/>
    <property type="evidence" value="ECO:0007669"/>
    <property type="project" value="UniProtKB-KW"/>
</dbReference>
<dbReference type="GO" id="GO:0005737">
    <property type="term" value="C:cytoplasm"/>
    <property type="evidence" value="ECO:0007669"/>
    <property type="project" value="UniProtKB-SubCell"/>
</dbReference>
<protein>
    <submittedName>
        <fullName evidence="8">Blast:Zinc finger CCHC domain-containing protein 4</fullName>
    </submittedName>
</protein>
<dbReference type="SUPFAM" id="SSF161245">
    <property type="entry name" value="Zinc hairpin stack"/>
    <property type="match status" value="1"/>
</dbReference>
<dbReference type="InterPro" id="IPR037275">
    <property type="entry name" value="Znf_CTCHY_sf"/>
</dbReference>
<accession>A0A3B0J681</accession>
<dbReference type="STRING" id="7266.A0A3B0J681"/>
<dbReference type="SUPFAM" id="SSF57756">
    <property type="entry name" value="Retrovirus zinc finger-like domains"/>
    <property type="match status" value="1"/>
</dbReference>